<evidence type="ECO:0000313" key="5">
    <source>
        <dbReference type="EMBL" id="EGG20120.1"/>
    </source>
</evidence>
<dbReference type="EMBL" id="GL883013">
    <property type="protein sequence ID" value="EGG20120.1"/>
    <property type="molecule type" value="Genomic_DNA"/>
</dbReference>
<dbReference type="GO" id="GO:0042030">
    <property type="term" value="F:ATPase inhibitor activity"/>
    <property type="evidence" value="ECO:0007669"/>
    <property type="project" value="InterPro"/>
</dbReference>
<evidence type="ECO:0000256" key="4">
    <source>
        <dbReference type="SAM" id="MobiDB-lite"/>
    </source>
</evidence>
<evidence type="ECO:0000256" key="2">
    <source>
        <dbReference type="ARBA" id="ARBA00010901"/>
    </source>
</evidence>
<dbReference type="GO" id="GO:0005739">
    <property type="term" value="C:mitochondrion"/>
    <property type="evidence" value="ECO:0007669"/>
    <property type="project" value="UniProtKB-SubCell"/>
</dbReference>
<sequence>MSLLVRTIQRTSILAPRMGSTAFILRAKDNLKEREDALEEQYVKEKEKDDLRKLKDKLTKDEAKKVDTSSVQGVQRSKKEIDSEIVSLEKKVKELQDQISKLKKK</sequence>
<dbReference type="GeneID" id="14872457"/>
<dbReference type="Gene3D" id="1.20.5.500">
    <property type="entry name" value="Single helix bin"/>
    <property type="match status" value="1"/>
</dbReference>
<protein>
    <submittedName>
        <fullName evidence="5">F1F0-ATPase putative regulatory protein IF1</fullName>
    </submittedName>
</protein>
<keyword evidence="6" id="KW-1185">Reference proteome</keyword>
<evidence type="ECO:0000256" key="1">
    <source>
        <dbReference type="ARBA" id="ARBA00004173"/>
    </source>
</evidence>
<dbReference type="Pfam" id="PF04568">
    <property type="entry name" value="IATP"/>
    <property type="match status" value="1"/>
</dbReference>
<dbReference type="OMA" id="EAFENQY"/>
<evidence type="ECO:0000256" key="3">
    <source>
        <dbReference type="ARBA" id="ARBA00023128"/>
    </source>
</evidence>
<feature type="region of interest" description="Disordered" evidence="4">
    <location>
        <begin position="59"/>
        <end position="80"/>
    </location>
</feature>
<dbReference type="OrthoDB" id="10564945at2759"/>
<accession>F4PVV6</accession>
<reference evidence="6" key="1">
    <citation type="journal article" date="2011" name="Genome Res.">
        <title>Phylogeny-wide analysis of social amoeba genomes highlights ancient origins for complex intercellular communication.</title>
        <authorList>
            <person name="Heidel A.J."/>
            <person name="Lawal H.M."/>
            <person name="Felder M."/>
            <person name="Schilde C."/>
            <person name="Helps N.R."/>
            <person name="Tunggal B."/>
            <person name="Rivero F."/>
            <person name="John U."/>
            <person name="Schleicher M."/>
            <person name="Eichinger L."/>
            <person name="Platzer M."/>
            <person name="Noegel A.A."/>
            <person name="Schaap P."/>
            <person name="Gloeckner G."/>
        </authorList>
    </citation>
    <scope>NUCLEOTIDE SEQUENCE [LARGE SCALE GENOMIC DNA]</scope>
    <source>
        <strain evidence="6">SH3</strain>
    </source>
</reference>
<gene>
    <name evidence="5" type="primary">if1</name>
    <name evidence="5" type="ORF">DFA_07240</name>
</gene>
<dbReference type="RefSeq" id="XP_004367103.1">
    <property type="nucleotide sequence ID" value="XM_004367046.1"/>
</dbReference>
<dbReference type="KEGG" id="dfa:DFA_07240"/>
<evidence type="ECO:0000313" key="6">
    <source>
        <dbReference type="Proteomes" id="UP000007797"/>
    </source>
</evidence>
<dbReference type="Proteomes" id="UP000007797">
    <property type="component" value="Unassembled WGS sequence"/>
</dbReference>
<proteinExistence type="inferred from homology"/>
<organism evidence="5 6">
    <name type="scientific">Cavenderia fasciculata</name>
    <name type="common">Slime mold</name>
    <name type="synonym">Dictyostelium fasciculatum</name>
    <dbReference type="NCBI Taxonomy" id="261658"/>
    <lineage>
        <taxon>Eukaryota</taxon>
        <taxon>Amoebozoa</taxon>
        <taxon>Evosea</taxon>
        <taxon>Eumycetozoa</taxon>
        <taxon>Dictyostelia</taxon>
        <taxon>Acytosteliales</taxon>
        <taxon>Cavenderiaceae</taxon>
        <taxon>Cavenderia</taxon>
    </lineage>
</organism>
<dbReference type="InterPro" id="IPR007648">
    <property type="entry name" value="ATPase_inhibitor_mt"/>
</dbReference>
<comment type="subcellular location">
    <subcellularLocation>
        <location evidence="1">Mitochondrion</location>
    </subcellularLocation>
</comment>
<name>F4PVV6_CACFS</name>
<keyword evidence="3" id="KW-0496">Mitochondrion</keyword>
<dbReference type="AlphaFoldDB" id="F4PVV6"/>
<comment type="similarity">
    <text evidence="2">Belongs to the ATPase inhibitor family.</text>
</comment>